<evidence type="ECO:0000313" key="2">
    <source>
        <dbReference type="Proteomes" id="UP000006227"/>
    </source>
</evidence>
<proteinExistence type="predicted"/>
<evidence type="ECO:0000313" key="1">
    <source>
        <dbReference type="EMBL" id="EGL98307.1"/>
    </source>
</evidence>
<organism evidence="1 2">
    <name type="scientific">Ligilactobacillus salivarius NIAS840</name>
    <dbReference type="NCBI Taxonomy" id="1029822"/>
    <lineage>
        <taxon>Bacteria</taxon>
        <taxon>Bacillati</taxon>
        <taxon>Bacillota</taxon>
        <taxon>Bacilli</taxon>
        <taxon>Lactobacillales</taxon>
        <taxon>Lactobacillaceae</taxon>
        <taxon>Ligilactobacillus</taxon>
    </lineage>
</organism>
<accession>F5VG18</accession>
<reference evidence="1 2" key="1">
    <citation type="journal article" date="2011" name="J. Bacteriol.">
        <title>Genome Sequence of Lactobacillus salivarius NIAS840, Isolated from Chicken Intestine.</title>
        <authorList>
            <person name="Ham J.S."/>
            <person name="Kim H.W."/>
            <person name="Seol K.H."/>
            <person name="Jang A."/>
            <person name="Jeong S.G."/>
            <person name="Oh M.H."/>
            <person name="Kim D.H."/>
            <person name="Kang D.K."/>
            <person name="Kim G.B."/>
            <person name="Cha C.J."/>
        </authorList>
    </citation>
    <scope>NUCLEOTIDE SEQUENCE [LARGE SCALE GENOMIC DNA]</scope>
    <source>
        <strain evidence="1 2">NIAS840</strain>
    </source>
</reference>
<name>F5VG18_9LACO</name>
<gene>
    <name evidence="1" type="ORF">NIAS840_01738</name>
</gene>
<dbReference type="EMBL" id="AFMN01000002">
    <property type="protein sequence ID" value="EGL98307.1"/>
    <property type="molecule type" value="Genomic_DNA"/>
</dbReference>
<protein>
    <submittedName>
        <fullName evidence="1">Uncharacterized protein</fullName>
    </submittedName>
</protein>
<dbReference type="AlphaFoldDB" id="F5VG18"/>
<dbReference type="Proteomes" id="UP000006227">
    <property type="component" value="Unassembled WGS sequence"/>
</dbReference>
<dbReference type="PATRIC" id="fig|1029822.3.peg.1732"/>
<comment type="caution">
    <text evidence="1">The sequence shown here is derived from an EMBL/GenBank/DDBJ whole genome shotgun (WGS) entry which is preliminary data.</text>
</comment>
<sequence>MTDEEKKKITKGEKLFKELLMNQFDERIIDRRIEILKENNDLEYVLAFLKNKTRNLVMLSREEFLEKIGSLRNHGDRITYYLAFAGFPVKDLINIKTKDLKDNKFYFDGRSYVIPEDVADLIRESIPEGQEYMLVNTSGEHYVFPTFRSHLSILTKRVGFSLKAAYFLGVFSAVNPDSKMVKINPQIKKIILNRPLIHRADEINELTFKARVSNLKKKYNYWYTYKYLLNLGLVDTKEK</sequence>
<dbReference type="RefSeq" id="WP_004564002.1">
    <property type="nucleotide sequence ID" value="NZ_AFMN01000002.1"/>
</dbReference>